<gene>
    <name evidence="2" type="ORF">Verru16b_00186</name>
</gene>
<keyword evidence="1" id="KW-0732">Signal</keyword>
<protein>
    <recommendedName>
        <fullName evidence="4">Lipoprotein</fullName>
    </recommendedName>
</protein>
<sequence>MKNKTLLTTTLLATGCAALLFAGCAKNDREEVADKSKEVYQDTKTAVAAGWNNLKDFTFEKRNDFTATLKARQADLEAGMSKLRSEYSEANASASRKAAMAELKDSEANYKDKLAAVGNASADTWTAARDDVAAAWDRLQASYAKARAGE</sequence>
<evidence type="ECO:0000313" key="2">
    <source>
        <dbReference type="EMBL" id="AOS43145.1"/>
    </source>
</evidence>
<dbReference type="KEGG" id="obg:Verru16b_00186"/>
<organism evidence="2 3">
    <name type="scientific">Lacunisphaera limnophila</name>
    <dbReference type="NCBI Taxonomy" id="1838286"/>
    <lineage>
        <taxon>Bacteria</taxon>
        <taxon>Pseudomonadati</taxon>
        <taxon>Verrucomicrobiota</taxon>
        <taxon>Opitutia</taxon>
        <taxon>Opitutales</taxon>
        <taxon>Opitutaceae</taxon>
        <taxon>Lacunisphaera</taxon>
    </lineage>
</organism>
<dbReference type="OrthoDB" id="9963026at2"/>
<dbReference type="AlphaFoldDB" id="A0A1I7PHQ4"/>
<evidence type="ECO:0000313" key="3">
    <source>
        <dbReference type="Proteomes" id="UP000095228"/>
    </source>
</evidence>
<dbReference type="RefSeq" id="WP_069960533.1">
    <property type="nucleotide sequence ID" value="NZ_CP016094.1"/>
</dbReference>
<keyword evidence="3" id="KW-1185">Reference proteome</keyword>
<dbReference type="Proteomes" id="UP000095228">
    <property type="component" value="Chromosome"/>
</dbReference>
<dbReference type="PROSITE" id="PS51257">
    <property type="entry name" value="PROKAR_LIPOPROTEIN"/>
    <property type="match status" value="1"/>
</dbReference>
<evidence type="ECO:0000256" key="1">
    <source>
        <dbReference type="SAM" id="SignalP"/>
    </source>
</evidence>
<accession>A0A1I7PHQ4</accession>
<dbReference type="EMBL" id="CP016094">
    <property type="protein sequence ID" value="AOS43145.1"/>
    <property type="molecule type" value="Genomic_DNA"/>
</dbReference>
<evidence type="ECO:0008006" key="4">
    <source>
        <dbReference type="Google" id="ProtNLM"/>
    </source>
</evidence>
<reference evidence="2 3" key="1">
    <citation type="submission" date="2016-06" db="EMBL/GenBank/DDBJ databases">
        <title>Three novel species with peptidoglycan cell walls form the new genus Lacunisphaera gen. nov. in the family Opitutaceae of the verrucomicrobial subdivision 4.</title>
        <authorList>
            <person name="Rast P."/>
            <person name="Gloeckner I."/>
            <person name="Jogler M."/>
            <person name="Boedeker C."/>
            <person name="Jeske O."/>
            <person name="Wiegand S."/>
            <person name="Reinhardt R."/>
            <person name="Schumann P."/>
            <person name="Rohde M."/>
            <person name="Spring S."/>
            <person name="Gloeckner F.O."/>
            <person name="Jogler C."/>
        </authorList>
    </citation>
    <scope>NUCLEOTIDE SEQUENCE [LARGE SCALE GENOMIC DNA]</scope>
    <source>
        <strain evidence="2 3">IG16b</strain>
    </source>
</reference>
<name>A0A1I7PHQ4_9BACT</name>
<proteinExistence type="predicted"/>
<feature type="chain" id="PRO_5009304123" description="Lipoprotein" evidence="1">
    <location>
        <begin position="23"/>
        <end position="150"/>
    </location>
</feature>
<feature type="signal peptide" evidence="1">
    <location>
        <begin position="1"/>
        <end position="22"/>
    </location>
</feature>